<feature type="non-terminal residue" evidence="1">
    <location>
        <position position="1"/>
    </location>
</feature>
<accession>A0A817A900</accession>
<reference evidence="1" key="1">
    <citation type="submission" date="2021-01" db="EMBL/GenBank/DDBJ databases">
        <authorList>
            <consortium name="Genoscope - CEA"/>
            <person name="William W."/>
        </authorList>
    </citation>
    <scope>NUCLEOTIDE SEQUENCE</scope>
</reference>
<feature type="non-terminal residue" evidence="1">
    <location>
        <position position="257"/>
    </location>
</feature>
<proteinExistence type="predicted"/>
<evidence type="ECO:0000313" key="2">
    <source>
        <dbReference type="EMBL" id="CAF2259647.1"/>
    </source>
</evidence>
<evidence type="ECO:0000313" key="1">
    <source>
        <dbReference type="EMBL" id="CAF2259642.1"/>
    </source>
</evidence>
<name>A0A817A900_BRANA</name>
<dbReference type="EMBL" id="HG994362">
    <property type="protein sequence ID" value="CAF2259647.1"/>
    <property type="molecule type" value="Genomic_DNA"/>
</dbReference>
<protein>
    <submittedName>
        <fullName evidence="1">(rape) hypothetical protein</fullName>
    </submittedName>
</protein>
<sequence>VPQFVHFVAELSVPSVIQWKEICIRVYMNQELQKQIGRGYGLNWMGIRTVLKPYEAVCWKFQERESLTLASGHAATKEMFHFLKPPEFSIFKEGKGQELEQDNKTQDSPGSTLFIPVSLVTDNDSSWNSRWDVTSQALMAFGSNEREASSWTQVAAIDFDWDPGGTSLEKVHEALLIMAGCLLAMEQRIFLKLSVTRMKRSLEADLVEEFEMGRSSVMGMKLPLVREKTLQLTVDHFHPHVALVYVELLFHFTRPPE</sequence>
<organism evidence="1">
    <name type="scientific">Brassica napus</name>
    <name type="common">Rape</name>
    <dbReference type="NCBI Taxonomy" id="3708"/>
    <lineage>
        <taxon>Eukaryota</taxon>
        <taxon>Viridiplantae</taxon>
        <taxon>Streptophyta</taxon>
        <taxon>Embryophyta</taxon>
        <taxon>Tracheophyta</taxon>
        <taxon>Spermatophyta</taxon>
        <taxon>Magnoliopsida</taxon>
        <taxon>eudicotyledons</taxon>
        <taxon>Gunneridae</taxon>
        <taxon>Pentapetalae</taxon>
        <taxon>rosids</taxon>
        <taxon>malvids</taxon>
        <taxon>Brassicales</taxon>
        <taxon>Brassicaceae</taxon>
        <taxon>Brassiceae</taxon>
        <taxon>Brassica</taxon>
    </lineage>
</organism>
<dbReference type="Proteomes" id="UP001295469">
    <property type="component" value="Chromosome A08"/>
</dbReference>
<gene>
    <name evidence="1" type="ORF">DARMORV10_A08P33600.1</name>
    <name evidence="2" type="ORF">DARMORV10_A08P33610.1</name>
</gene>
<dbReference type="EMBL" id="HG994362">
    <property type="protein sequence ID" value="CAF2259642.1"/>
    <property type="molecule type" value="Genomic_DNA"/>
</dbReference>
<dbReference type="AlphaFoldDB" id="A0A817A900"/>